<feature type="transmembrane region" description="Helical" evidence="5">
    <location>
        <begin position="166"/>
        <end position="188"/>
    </location>
</feature>
<evidence type="ECO:0000256" key="3">
    <source>
        <dbReference type="ARBA" id="ARBA00022989"/>
    </source>
</evidence>
<evidence type="ECO:0000256" key="2">
    <source>
        <dbReference type="ARBA" id="ARBA00022692"/>
    </source>
</evidence>
<feature type="transmembrane region" description="Helical" evidence="5">
    <location>
        <begin position="221"/>
        <end position="242"/>
    </location>
</feature>
<evidence type="ECO:0000313" key="8">
    <source>
        <dbReference type="Proteomes" id="UP001262582"/>
    </source>
</evidence>
<keyword evidence="4 5" id="KW-0472">Membrane</keyword>
<organism evidence="7 8">
    <name type="scientific">Autumnicola musiva</name>
    <dbReference type="NCBI Taxonomy" id="3075589"/>
    <lineage>
        <taxon>Bacteria</taxon>
        <taxon>Pseudomonadati</taxon>
        <taxon>Bacteroidota</taxon>
        <taxon>Flavobacteriia</taxon>
        <taxon>Flavobacteriales</taxon>
        <taxon>Flavobacteriaceae</taxon>
        <taxon>Autumnicola</taxon>
    </lineage>
</organism>
<feature type="transmembrane region" description="Helical" evidence="5">
    <location>
        <begin position="137"/>
        <end position="154"/>
    </location>
</feature>
<comment type="subcellular location">
    <subcellularLocation>
        <location evidence="1">Membrane</location>
        <topology evidence="1">Multi-pass membrane protein</topology>
    </subcellularLocation>
</comment>
<reference evidence="7 8" key="1">
    <citation type="submission" date="2023-09" db="EMBL/GenBank/DDBJ databases">
        <authorList>
            <person name="Rey-Velasco X."/>
        </authorList>
    </citation>
    <scope>NUCLEOTIDE SEQUENCE [LARGE SCALE GENOMIC DNA]</scope>
    <source>
        <strain evidence="7 8">F117</strain>
    </source>
</reference>
<evidence type="ECO:0000256" key="4">
    <source>
        <dbReference type="ARBA" id="ARBA00023136"/>
    </source>
</evidence>
<feature type="transmembrane region" description="Helical" evidence="5">
    <location>
        <begin position="295"/>
        <end position="313"/>
    </location>
</feature>
<keyword evidence="2 5" id="KW-0812">Transmembrane</keyword>
<dbReference type="PANTHER" id="PTHR37422">
    <property type="entry name" value="TEICHURONIC ACID BIOSYNTHESIS PROTEIN TUAE"/>
    <property type="match status" value="1"/>
</dbReference>
<evidence type="ECO:0000256" key="5">
    <source>
        <dbReference type="SAM" id="Phobius"/>
    </source>
</evidence>
<proteinExistence type="predicted"/>
<accession>A0ABU3D863</accession>
<dbReference type="InterPro" id="IPR051533">
    <property type="entry name" value="WaaL-like"/>
</dbReference>
<comment type="caution">
    <text evidence="7">The sequence shown here is derived from an EMBL/GenBank/DDBJ whole genome shotgun (WGS) entry which is preliminary data.</text>
</comment>
<gene>
    <name evidence="7" type="ORF">RM539_13995</name>
</gene>
<feature type="transmembrane region" description="Helical" evidence="5">
    <location>
        <begin position="465"/>
        <end position="484"/>
    </location>
</feature>
<feature type="domain" description="O-antigen ligase-related" evidence="6">
    <location>
        <begin position="256"/>
        <end position="412"/>
    </location>
</feature>
<dbReference type="InterPro" id="IPR007016">
    <property type="entry name" value="O-antigen_ligase-rel_domated"/>
</dbReference>
<keyword evidence="7" id="KW-0436">Ligase</keyword>
<feature type="transmembrane region" description="Helical" evidence="5">
    <location>
        <begin position="272"/>
        <end position="288"/>
    </location>
</feature>
<feature type="transmembrane region" description="Helical" evidence="5">
    <location>
        <begin position="395"/>
        <end position="415"/>
    </location>
</feature>
<keyword evidence="8" id="KW-1185">Reference proteome</keyword>
<dbReference type="EMBL" id="JAVRHK010000011">
    <property type="protein sequence ID" value="MDT0677694.1"/>
    <property type="molecule type" value="Genomic_DNA"/>
</dbReference>
<feature type="transmembrane region" description="Helical" evidence="5">
    <location>
        <begin position="112"/>
        <end position="131"/>
    </location>
</feature>
<sequence length="493" mass="55921">MPEKDSITTSGWGLFLNVGLLILLGSLTYSVYPVVVNMVALISLIALFYYNISNENHVSVYIQLLICNFFIFGAKFGGNYNLAMILALTLHFIAKGYIGGLRRSSFTGVQQYMLLLWWLLQVLSVFSGNSFPLLSKLNAVLAFTIVISIFYFSSKIEFSIQDIFRILKAIMIFFLYMFLVALNQRYVFINLDTPFFPLNAESIDYDLGIIRSTSTLGNFEAFAEFSFSLIVILIPGVVSGSFKRRNRNFYLLSLLTVLFALVSIVLTATRSSMFLLPIAVLAAMFLMGRRIKLRAIFQLLFASIILLGLNLAFDIVNFSVFVERSQDIEMDKLTVEKLISGQAMNRGEVFSYALEQVKESNGIIGRGYFTPIDEYRKVHFPMDNIDDNIADYHNIFLSSYVLWGALGSICIIYLFSSSIMRGLKTYYSFSDKDDFLRDVVLGLSLMFGFFIINQLKIQFIRDVNYFVIIVLLLGLLLNTANLLISSSKNLSYQ</sequence>
<feature type="transmembrane region" description="Helical" evidence="5">
    <location>
        <begin position="12"/>
        <end position="29"/>
    </location>
</feature>
<feature type="transmembrane region" description="Helical" evidence="5">
    <location>
        <begin position="59"/>
        <end position="76"/>
    </location>
</feature>
<protein>
    <submittedName>
        <fullName evidence="7">O-antigen ligase family protein</fullName>
    </submittedName>
</protein>
<evidence type="ECO:0000256" key="1">
    <source>
        <dbReference type="ARBA" id="ARBA00004141"/>
    </source>
</evidence>
<keyword evidence="3 5" id="KW-1133">Transmembrane helix</keyword>
<evidence type="ECO:0000313" key="7">
    <source>
        <dbReference type="EMBL" id="MDT0677694.1"/>
    </source>
</evidence>
<dbReference type="Proteomes" id="UP001262582">
    <property type="component" value="Unassembled WGS sequence"/>
</dbReference>
<dbReference type="RefSeq" id="WP_311504038.1">
    <property type="nucleotide sequence ID" value="NZ_JAVRHK010000011.1"/>
</dbReference>
<feature type="transmembrane region" description="Helical" evidence="5">
    <location>
        <begin position="82"/>
        <end position="100"/>
    </location>
</feature>
<dbReference type="GO" id="GO:0016874">
    <property type="term" value="F:ligase activity"/>
    <property type="evidence" value="ECO:0007669"/>
    <property type="project" value="UniProtKB-KW"/>
</dbReference>
<dbReference type="Pfam" id="PF04932">
    <property type="entry name" value="Wzy_C"/>
    <property type="match status" value="1"/>
</dbReference>
<name>A0ABU3D863_9FLAO</name>
<dbReference type="PANTHER" id="PTHR37422:SF13">
    <property type="entry name" value="LIPOPOLYSACCHARIDE BIOSYNTHESIS PROTEIN PA4999-RELATED"/>
    <property type="match status" value="1"/>
</dbReference>
<feature type="transmembrane region" description="Helical" evidence="5">
    <location>
        <begin position="35"/>
        <end position="52"/>
    </location>
</feature>
<evidence type="ECO:0000259" key="6">
    <source>
        <dbReference type="Pfam" id="PF04932"/>
    </source>
</evidence>
<feature type="transmembrane region" description="Helical" evidence="5">
    <location>
        <begin position="249"/>
        <end position="266"/>
    </location>
</feature>